<keyword evidence="6" id="KW-1185">Reference proteome</keyword>
<reference evidence="5 6" key="1">
    <citation type="submission" date="2014-03" db="EMBL/GenBank/DDBJ databases">
        <title>The draft genome sequence of Thalassospira mesophila JCM 18969.</title>
        <authorList>
            <person name="Lai Q."/>
            <person name="Shao Z."/>
        </authorList>
    </citation>
    <scope>NUCLEOTIDE SEQUENCE [LARGE SCALE GENOMIC DNA]</scope>
    <source>
        <strain evidence="5 6">JCM 18969</strain>
    </source>
</reference>
<dbReference type="SUPFAM" id="SSF51206">
    <property type="entry name" value="cAMP-binding domain-like"/>
    <property type="match status" value="1"/>
</dbReference>
<keyword evidence="2" id="KW-0238">DNA-binding</keyword>
<keyword evidence="3" id="KW-0804">Transcription</keyword>
<evidence type="ECO:0000313" key="5">
    <source>
        <dbReference type="EMBL" id="OSQ39932.1"/>
    </source>
</evidence>
<dbReference type="EMBL" id="JFKA01000002">
    <property type="protein sequence ID" value="OSQ39932.1"/>
    <property type="molecule type" value="Genomic_DNA"/>
</dbReference>
<evidence type="ECO:0000313" key="6">
    <source>
        <dbReference type="Proteomes" id="UP000193391"/>
    </source>
</evidence>
<gene>
    <name evidence="5" type="ORF">TMES_07455</name>
</gene>
<protein>
    <recommendedName>
        <fullName evidence="4">HTH crp-type domain-containing protein</fullName>
    </recommendedName>
</protein>
<dbReference type="InterPro" id="IPR018490">
    <property type="entry name" value="cNMP-bd_dom_sf"/>
</dbReference>
<dbReference type="InterPro" id="IPR014710">
    <property type="entry name" value="RmlC-like_jellyroll"/>
</dbReference>
<dbReference type="Pfam" id="PF13545">
    <property type="entry name" value="HTH_Crp_2"/>
    <property type="match status" value="1"/>
</dbReference>
<evidence type="ECO:0000256" key="2">
    <source>
        <dbReference type="ARBA" id="ARBA00023125"/>
    </source>
</evidence>
<organism evidence="5 6">
    <name type="scientific">Thalassospira mesophila</name>
    <dbReference type="NCBI Taxonomy" id="1293891"/>
    <lineage>
        <taxon>Bacteria</taxon>
        <taxon>Pseudomonadati</taxon>
        <taxon>Pseudomonadota</taxon>
        <taxon>Alphaproteobacteria</taxon>
        <taxon>Rhodospirillales</taxon>
        <taxon>Thalassospiraceae</taxon>
        <taxon>Thalassospira</taxon>
    </lineage>
</organism>
<proteinExistence type="predicted"/>
<dbReference type="STRING" id="1293891.TMES_07455"/>
<dbReference type="AlphaFoldDB" id="A0A1Y2L542"/>
<dbReference type="InterPro" id="IPR012318">
    <property type="entry name" value="HTH_CRP"/>
</dbReference>
<dbReference type="OrthoDB" id="6155297at2"/>
<dbReference type="GO" id="GO:0006355">
    <property type="term" value="P:regulation of DNA-templated transcription"/>
    <property type="evidence" value="ECO:0007669"/>
    <property type="project" value="InterPro"/>
</dbReference>
<evidence type="ECO:0000259" key="4">
    <source>
        <dbReference type="Pfam" id="PF13545"/>
    </source>
</evidence>
<comment type="caution">
    <text evidence="5">The sequence shown here is derived from an EMBL/GenBank/DDBJ whole genome shotgun (WGS) entry which is preliminary data.</text>
</comment>
<evidence type="ECO:0000256" key="3">
    <source>
        <dbReference type="ARBA" id="ARBA00023163"/>
    </source>
</evidence>
<accession>A0A1Y2L542</accession>
<name>A0A1Y2L542_9PROT</name>
<keyword evidence="1" id="KW-0805">Transcription regulation</keyword>
<sequence>MNTTEALRHILPHADDTPLRIPANRVLEPEHENLTSAYIIKQGLIIQGHYNRGGDRQICRVYRPGDLFGLEALNGPFPPTGPTLVSETLSECQVMRVSLARLRQQQSTNLSLTQAVACFLSREIIASHYWKINIGSGTALSRICRFLLWIAHHDQCIVPPREKLGSIVSVTTETASRAIANLRREGSLQPGDPQHRDKMRINRAELMRHAGDFWDDRAA</sequence>
<dbReference type="SUPFAM" id="SSF46785">
    <property type="entry name" value="Winged helix' DNA-binding domain"/>
    <property type="match status" value="1"/>
</dbReference>
<evidence type="ECO:0000256" key="1">
    <source>
        <dbReference type="ARBA" id="ARBA00023015"/>
    </source>
</evidence>
<dbReference type="Proteomes" id="UP000193391">
    <property type="component" value="Unassembled WGS sequence"/>
</dbReference>
<dbReference type="RefSeq" id="WP_158091202.1">
    <property type="nucleotide sequence ID" value="NZ_JFKA01000002.1"/>
</dbReference>
<dbReference type="CDD" id="cd00038">
    <property type="entry name" value="CAP_ED"/>
    <property type="match status" value="1"/>
</dbReference>
<feature type="domain" description="HTH crp-type" evidence="4">
    <location>
        <begin position="142"/>
        <end position="192"/>
    </location>
</feature>
<dbReference type="InterPro" id="IPR000595">
    <property type="entry name" value="cNMP-bd_dom"/>
</dbReference>
<dbReference type="InterPro" id="IPR036390">
    <property type="entry name" value="WH_DNA-bd_sf"/>
</dbReference>
<dbReference type="Gene3D" id="2.60.120.10">
    <property type="entry name" value="Jelly Rolls"/>
    <property type="match status" value="1"/>
</dbReference>
<dbReference type="GO" id="GO:0003677">
    <property type="term" value="F:DNA binding"/>
    <property type="evidence" value="ECO:0007669"/>
    <property type="project" value="UniProtKB-KW"/>
</dbReference>